<feature type="binding site" evidence="1">
    <location>
        <position position="329"/>
    </location>
    <ligand>
        <name>Zn(2+)</name>
        <dbReference type="ChEBI" id="CHEBI:29105"/>
    </ligand>
</feature>
<dbReference type="CDD" id="cd04793">
    <property type="entry name" value="LanC"/>
    <property type="match status" value="1"/>
</dbReference>
<dbReference type="Pfam" id="PF05147">
    <property type="entry name" value="LANC_like"/>
    <property type="match status" value="1"/>
</dbReference>
<accession>A0A1H6EWC4</accession>
<reference evidence="2 3" key="1">
    <citation type="submission" date="2016-10" db="EMBL/GenBank/DDBJ databases">
        <authorList>
            <person name="de Groot N.N."/>
        </authorList>
    </citation>
    <scope>NUCLEOTIDE SEQUENCE [LARGE SCALE GENOMIC DNA]</scope>
    <source>
        <strain evidence="2 3">CGMCC 4.7037</strain>
    </source>
</reference>
<gene>
    <name evidence="2" type="ORF">SAMN05444920_11989</name>
</gene>
<organism evidence="2 3">
    <name type="scientific">Nonomuraea solani</name>
    <dbReference type="NCBI Taxonomy" id="1144553"/>
    <lineage>
        <taxon>Bacteria</taxon>
        <taxon>Bacillati</taxon>
        <taxon>Actinomycetota</taxon>
        <taxon>Actinomycetes</taxon>
        <taxon>Streptosporangiales</taxon>
        <taxon>Streptosporangiaceae</taxon>
        <taxon>Nonomuraea</taxon>
    </lineage>
</organism>
<sequence length="421" mass="44468">MTRERAVRVAEEVAHRLADPADVEKAASAGTDRLLDGRTPLIWHAMSLNEGFLGVALLHAELGRREHAHAFLAAAAGTRPARHALSDGLPALLFATRAAAVKPGDYAGLLGRAEGAVREITRQRAETETAGLARLRQDGGGVTFGSYDVVEGLSGLGRLVLAYGDTEPLSYLIALTEPREVAGGTVPGWLVSHAPIRGGPDGDGHFNLGLAHGIPGPLALLAIAHREGVRLPGQEEAIERVADWLLGWTDGRSWPPTVTFHHELARTHTHALPPRPAWCYGTAGVARALFLAGTALDRPDWRRAAIRALRETLALPWDAWGMVDAGLCHGWAGMLHATYTVGRDSGDETLLAAADGLAGRIVAAYADDAPFGFRYSATGGVEVSPDRVGLLEGAAGIALALHHYGTGEPPVTGWDTALLMN</sequence>
<dbReference type="RefSeq" id="WP_146104033.1">
    <property type="nucleotide sequence ID" value="NZ_FNVT01000019.1"/>
</dbReference>
<keyword evidence="1" id="KW-0479">Metal-binding</keyword>
<proteinExistence type="predicted"/>
<name>A0A1H6EWC4_9ACTN</name>
<dbReference type="GO" id="GO:0031179">
    <property type="term" value="P:peptide modification"/>
    <property type="evidence" value="ECO:0007669"/>
    <property type="project" value="InterPro"/>
</dbReference>
<dbReference type="SMART" id="SM01260">
    <property type="entry name" value="LANC_like"/>
    <property type="match status" value="1"/>
</dbReference>
<dbReference type="Proteomes" id="UP000236732">
    <property type="component" value="Unassembled WGS sequence"/>
</dbReference>
<evidence type="ECO:0000313" key="3">
    <source>
        <dbReference type="Proteomes" id="UP000236732"/>
    </source>
</evidence>
<evidence type="ECO:0000313" key="2">
    <source>
        <dbReference type="EMBL" id="SEH01159.1"/>
    </source>
</evidence>
<protein>
    <submittedName>
        <fullName evidence="2">Lanthionine synthetase C-like protein</fullName>
    </submittedName>
</protein>
<dbReference type="AlphaFoldDB" id="A0A1H6EWC4"/>
<keyword evidence="3" id="KW-1185">Reference proteome</keyword>
<dbReference type="PRINTS" id="PR01950">
    <property type="entry name" value="LANCSUPER"/>
</dbReference>
<dbReference type="SUPFAM" id="SSF158745">
    <property type="entry name" value="LanC-like"/>
    <property type="match status" value="1"/>
</dbReference>
<feature type="binding site" evidence="1">
    <location>
        <position position="328"/>
    </location>
    <ligand>
        <name>Zn(2+)</name>
        <dbReference type="ChEBI" id="CHEBI:29105"/>
    </ligand>
</feature>
<feature type="binding site" evidence="1">
    <location>
        <position position="279"/>
    </location>
    <ligand>
        <name>Zn(2+)</name>
        <dbReference type="ChEBI" id="CHEBI:29105"/>
    </ligand>
</feature>
<dbReference type="InterPro" id="IPR033889">
    <property type="entry name" value="LanC"/>
</dbReference>
<dbReference type="OrthoDB" id="1882482at2"/>
<dbReference type="GO" id="GO:0046872">
    <property type="term" value="F:metal ion binding"/>
    <property type="evidence" value="ECO:0007669"/>
    <property type="project" value="UniProtKB-KW"/>
</dbReference>
<evidence type="ECO:0000256" key="1">
    <source>
        <dbReference type="PIRSR" id="PIRSR607822-1"/>
    </source>
</evidence>
<dbReference type="EMBL" id="FNVT01000019">
    <property type="protein sequence ID" value="SEH01159.1"/>
    <property type="molecule type" value="Genomic_DNA"/>
</dbReference>
<dbReference type="Gene3D" id="1.50.10.20">
    <property type="match status" value="1"/>
</dbReference>
<dbReference type="PRINTS" id="PR01955">
    <property type="entry name" value="LANCFRANKIA"/>
</dbReference>
<dbReference type="InterPro" id="IPR007822">
    <property type="entry name" value="LANC-like"/>
</dbReference>
<keyword evidence="1" id="KW-0862">Zinc</keyword>